<dbReference type="Proteomes" id="UP000559256">
    <property type="component" value="Unassembled WGS sequence"/>
</dbReference>
<comment type="caution">
    <text evidence="2">The sequence shown here is derived from an EMBL/GenBank/DDBJ whole genome shotgun (WGS) entry which is preliminary data.</text>
</comment>
<evidence type="ECO:0000256" key="1">
    <source>
        <dbReference type="SAM" id="Phobius"/>
    </source>
</evidence>
<evidence type="ECO:0000313" key="3">
    <source>
        <dbReference type="Proteomes" id="UP000559256"/>
    </source>
</evidence>
<proteinExistence type="predicted"/>
<keyword evidence="3" id="KW-1185">Reference proteome</keyword>
<dbReference type="OrthoDB" id="3267806at2759"/>
<keyword evidence="1" id="KW-0472">Membrane</keyword>
<protein>
    <submittedName>
        <fullName evidence="2">Uncharacterized protein</fullName>
    </submittedName>
</protein>
<evidence type="ECO:0000313" key="2">
    <source>
        <dbReference type="EMBL" id="KAF5329902.1"/>
    </source>
</evidence>
<reference evidence="2 3" key="1">
    <citation type="journal article" date="2020" name="ISME J.">
        <title>Uncovering the hidden diversity of litter-decomposition mechanisms in mushroom-forming fungi.</title>
        <authorList>
            <person name="Floudas D."/>
            <person name="Bentzer J."/>
            <person name="Ahren D."/>
            <person name="Johansson T."/>
            <person name="Persson P."/>
            <person name="Tunlid A."/>
        </authorList>
    </citation>
    <scope>NUCLEOTIDE SEQUENCE [LARGE SCALE GENOMIC DNA]</scope>
    <source>
        <strain evidence="2 3">CBS 291.85</strain>
    </source>
</reference>
<name>A0A8H5BWY9_9AGAR</name>
<organism evidence="2 3">
    <name type="scientific">Tetrapyrgos nigripes</name>
    <dbReference type="NCBI Taxonomy" id="182062"/>
    <lineage>
        <taxon>Eukaryota</taxon>
        <taxon>Fungi</taxon>
        <taxon>Dikarya</taxon>
        <taxon>Basidiomycota</taxon>
        <taxon>Agaricomycotina</taxon>
        <taxon>Agaricomycetes</taxon>
        <taxon>Agaricomycetidae</taxon>
        <taxon>Agaricales</taxon>
        <taxon>Marasmiineae</taxon>
        <taxon>Marasmiaceae</taxon>
        <taxon>Tetrapyrgos</taxon>
    </lineage>
</organism>
<gene>
    <name evidence="2" type="ORF">D9758_018698</name>
</gene>
<accession>A0A8H5BWY9</accession>
<dbReference type="EMBL" id="JAACJM010000342">
    <property type="protein sequence ID" value="KAF5329902.1"/>
    <property type="molecule type" value="Genomic_DNA"/>
</dbReference>
<dbReference type="AlphaFoldDB" id="A0A8H5BWY9"/>
<keyword evidence="1" id="KW-1133">Transmembrane helix</keyword>
<keyword evidence="1" id="KW-0812">Transmembrane</keyword>
<sequence length="83" mass="9338">MSEISSTPPVSWSPAGESSFQLWYERSILAGLFIGAIGFGVHATLFFWAFKLLWNQRQSRRGQSSSFTSSWCLYCPTLGTRPI</sequence>
<feature type="transmembrane region" description="Helical" evidence="1">
    <location>
        <begin position="28"/>
        <end position="54"/>
    </location>
</feature>